<dbReference type="PRINTS" id="PR00320">
    <property type="entry name" value="GPROTEINBRPT"/>
</dbReference>
<reference evidence="5" key="1">
    <citation type="journal article" date="2004" name="Nature">
        <title>Genome duplication in the teleost fish Tetraodon nigroviridis reveals the early vertebrate proto-karyotype.</title>
        <authorList>
            <person name="Jaillon O."/>
            <person name="Aury J.-M."/>
            <person name="Brunet F."/>
            <person name="Petit J.-L."/>
            <person name="Stange-Thomann N."/>
            <person name="Mauceli E."/>
            <person name="Bouneau L."/>
            <person name="Fischer C."/>
            <person name="Ozouf-Costaz C."/>
            <person name="Bernot A."/>
            <person name="Nicaud S."/>
            <person name="Jaffe D."/>
            <person name="Fisher S."/>
            <person name="Lutfalla G."/>
            <person name="Dossat C."/>
            <person name="Segurens B."/>
            <person name="Dasilva C."/>
            <person name="Salanoubat M."/>
            <person name="Levy M."/>
            <person name="Boudet N."/>
            <person name="Castellano S."/>
            <person name="Anthouard V."/>
            <person name="Jubin C."/>
            <person name="Castelli V."/>
            <person name="Katinka M."/>
            <person name="Vacherie B."/>
            <person name="Biemont C."/>
            <person name="Skalli Z."/>
            <person name="Cattolico L."/>
            <person name="Poulain J."/>
            <person name="De Berardinis V."/>
            <person name="Cruaud C."/>
            <person name="Duprat S."/>
            <person name="Brottier P."/>
            <person name="Coutanceau J.-P."/>
            <person name="Gouzy J."/>
            <person name="Parra G."/>
            <person name="Lardier G."/>
            <person name="Chapple C."/>
            <person name="McKernan K.J."/>
            <person name="McEwan P."/>
            <person name="Bosak S."/>
            <person name="Kellis M."/>
            <person name="Volff J.-N."/>
            <person name="Guigo R."/>
            <person name="Zody M.C."/>
            <person name="Mesirov J."/>
            <person name="Lindblad-Toh K."/>
            <person name="Birren B."/>
            <person name="Nusbaum C."/>
            <person name="Kahn D."/>
            <person name="Robinson-Rechavi M."/>
            <person name="Laudet V."/>
            <person name="Schachter V."/>
            <person name="Quetier F."/>
            <person name="Saurin W."/>
            <person name="Scarpelli C."/>
            <person name="Wincker P."/>
            <person name="Lander E.S."/>
            <person name="Weissenbach J."/>
            <person name="Roest Crollius H."/>
        </authorList>
    </citation>
    <scope>NUCLEOTIDE SEQUENCE [LARGE SCALE GENOMIC DNA]</scope>
</reference>
<feature type="compositionally biased region" description="Basic and acidic residues" evidence="4">
    <location>
        <begin position="435"/>
        <end position="448"/>
    </location>
</feature>
<dbReference type="SUPFAM" id="SSF50978">
    <property type="entry name" value="WD40 repeat-like"/>
    <property type="match status" value="1"/>
</dbReference>
<feature type="compositionally biased region" description="Polar residues" evidence="4">
    <location>
        <begin position="478"/>
        <end position="487"/>
    </location>
</feature>
<dbReference type="Gene3D" id="2.130.10.10">
    <property type="entry name" value="YVTN repeat-like/Quinoprotein amine dehydrogenase"/>
    <property type="match status" value="2"/>
</dbReference>
<dbReference type="OrthoDB" id="273067at2759"/>
<dbReference type="AlphaFoldDB" id="Q4S274"/>
<feature type="repeat" description="WD" evidence="3">
    <location>
        <begin position="38"/>
        <end position="78"/>
    </location>
</feature>
<evidence type="ECO:0000256" key="4">
    <source>
        <dbReference type="SAM" id="MobiDB-lite"/>
    </source>
</evidence>
<dbReference type="PANTHER" id="PTHR22805">
    <property type="entry name" value="WDR41-RELATED"/>
    <property type="match status" value="1"/>
</dbReference>
<feature type="repeat" description="WD" evidence="3">
    <location>
        <begin position="79"/>
        <end position="126"/>
    </location>
</feature>
<dbReference type="InterPro" id="IPR015943">
    <property type="entry name" value="WD40/YVTN_repeat-like_dom_sf"/>
</dbReference>
<dbReference type="EMBL" id="CAAE01014764">
    <property type="protein sequence ID" value="CAG05258.1"/>
    <property type="molecule type" value="Genomic_DNA"/>
</dbReference>
<dbReference type="InterPro" id="IPR020472">
    <property type="entry name" value="WD40_PAC1"/>
</dbReference>
<dbReference type="InterPro" id="IPR040102">
    <property type="entry name" value="WDR41"/>
</dbReference>
<proteinExistence type="predicted"/>
<dbReference type="InterPro" id="IPR001680">
    <property type="entry name" value="WD40_rpt"/>
</dbReference>
<dbReference type="Pfam" id="PF25178">
    <property type="entry name" value="Beta-prop_WDR41"/>
    <property type="match status" value="1"/>
</dbReference>
<dbReference type="GO" id="GO:0005765">
    <property type="term" value="C:lysosomal membrane"/>
    <property type="evidence" value="ECO:0007669"/>
    <property type="project" value="TreeGrafter"/>
</dbReference>
<sequence length="549" mass="60680">MFRWLLGGRDAQSSVEKSPALCIGEEQPKNWFTELQVLKGHFDIVRFLVQIDDFRFASAGDDGLVLVWNVETGERLQELRGHSQQITAITTFTSSNGVASHTSLITASSDRSLSLWDPDTGNRVQTISELQSSVKCLLVLERLGVWLSGGQELCVWNEDFQLQCHRQNHSDNGITALLELPKNCVAGAMDKEIMIYRLTVSTDSTISVAEIRCLSDHQDQIRSLINVNDRLFASGSHAGELILWDAVDWSYLAYEHILWEESQSSAHAEIRLNAPKPSEMSIQHLSTNGKYILAAVGCGLYVYSVLMRAVVAYRKVAHDSNVLHTLLLSDSELMSCSEDGSVRMWEVQDLPLAAEPASPGFFGMWTLGRSSKQTGSSCRKAADGPNLKMLELTGDLIGHSGPVQVPLSFYLKSSVLPELHPRVQQVAQRWPQRPEGPRSRSLEARGDPEGSGGLSQRPKSRYLVSNFFSRGPDESGEAQPNPQSIRRTNLPDALRVRSPCPVGMFVSFGEGGLVTCSADGLLIVWRSGRRQAHLRSLALFHKLEEDGGL</sequence>
<keyword evidence="2" id="KW-0677">Repeat</keyword>
<name>Q4S274_TETNG</name>
<feature type="region of interest" description="Disordered" evidence="4">
    <location>
        <begin position="426"/>
        <end position="490"/>
    </location>
</feature>
<dbReference type="PROSITE" id="PS50082">
    <property type="entry name" value="WD_REPEATS_2"/>
    <property type="match status" value="2"/>
</dbReference>
<organism evidence="5">
    <name type="scientific">Tetraodon nigroviridis</name>
    <name type="common">Spotted green pufferfish</name>
    <name type="synonym">Chelonodon nigroviridis</name>
    <dbReference type="NCBI Taxonomy" id="99883"/>
    <lineage>
        <taxon>Eukaryota</taxon>
        <taxon>Metazoa</taxon>
        <taxon>Chordata</taxon>
        <taxon>Craniata</taxon>
        <taxon>Vertebrata</taxon>
        <taxon>Euteleostomi</taxon>
        <taxon>Actinopterygii</taxon>
        <taxon>Neopterygii</taxon>
        <taxon>Teleostei</taxon>
        <taxon>Neoteleostei</taxon>
        <taxon>Acanthomorphata</taxon>
        <taxon>Eupercaria</taxon>
        <taxon>Tetraodontiformes</taxon>
        <taxon>Tetradontoidea</taxon>
        <taxon>Tetraodontidae</taxon>
        <taxon>Tetraodon</taxon>
    </lineage>
</organism>
<dbReference type="PANTHER" id="PTHR22805:SF2">
    <property type="entry name" value="WD REPEAT-CONTAINING PROTEIN 41"/>
    <property type="match status" value="1"/>
</dbReference>
<evidence type="ECO:0000256" key="1">
    <source>
        <dbReference type="ARBA" id="ARBA00022574"/>
    </source>
</evidence>
<evidence type="ECO:0000313" key="5">
    <source>
        <dbReference type="EMBL" id="CAG05258.1"/>
    </source>
</evidence>
<gene>
    <name evidence="5" type="ORF">GSTENG00025226001</name>
</gene>
<dbReference type="GO" id="GO:0010506">
    <property type="term" value="P:regulation of autophagy"/>
    <property type="evidence" value="ECO:0007669"/>
    <property type="project" value="InterPro"/>
</dbReference>
<dbReference type="InterPro" id="IPR036322">
    <property type="entry name" value="WD40_repeat_dom_sf"/>
</dbReference>
<accession>Q4S274</accession>
<keyword evidence="1 3" id="KW-0853">WD repeat</keyword>
<evidence type="ECO:0000256" key="3">
    <source>
        <dbReference type="PROSITE-ProRule" id="PRU00221"/>
    </source>
</evidence>
<dbReference type="InterPro" id="IPR019775">
    <property type="entry name" value="WD40_repeat_CS"/>
</dbReference>
<comment type="caution">
    <text evidence="5">The sequence shown here is derived from an EMBL/GenBank/DDBJ whole genome shotgun (WGS) entry which is preliminary data.</text>
</comment>
<reference evidence="5" key="2">
    <citation type="submission" date="2004-02" db="EMBL/GenBank/DDBJ databases">
        <authorList>
            <consortium name="Genoscope"/>
            <consortium name="Whitehead Institute Centre for Genome Research"/>
        </authorList>
    </citation>
    <scope>NUCLEOTIDE SEQUENCE</scope>
</reference>
<evidence type="ECO:0000256" key="2">
    <source>
        <dbReference type="ARBA" id="ARBA00022737"/>
    </source>
</evidence>
<dbReference type="PROSITE" id="PS00678">
    <property type="entry name" value="WD_REPEATS_1"/>
    <property type="match status" value="1"/>
</dbReference>
<dbReference type="KEGG" id="tng:GSTEN00025226G001"/>
<dbReference type="SMART" id="SM00320">
    <property type="entry name" value="WD40"/>
    <property type="match status" value="6"/>
</dbReference>
<protein>
    <submittedName>
        <fullName evidence="5">(spotted green pufferfish) hypothetical protein</fullName>
    </submittedName>
</protein>